<dbReference type="Pfam" id="PF02535">
    <property type="entry name" value="Zip"/>
    <property type="match status" value="1"/>
</dbReference>
<dbReference type="GO" id="GO:0140410">
    <property type="term" value="F:monoatomic cation:bicarbonate symporter activity"/>
    <property type="evidence" value="ECO:0007669"/>
    <property type="project" value="TreeGrafter"/>
</dbReference>
<dbReference type="GO" id="GO:0005385">
    <property type="term" value="F:zinc ion transmembrane transporter activity"/>
    <property type="evidence" value="ECO:0007669"/>
    <property type="project" value="TreeGrafter"/>
</dbReference>
<evidence type="ECO:0000256" key="3">
    <source>
        <dbReference type="ARBA" id="ARBA00022692"/>
    </source>
</evidence>
<dbReference type="GO" id="GO:0030003">
    <property type="term" value="P:intracellular monoatomic cation homeostasis"/>
    <property type="evidence" value="ECO:0007669"/>
    <property type="project" value="TreeGrafter"/>
</dbReference>
<keyword evidence="5 6" id="KW-0472">Membrane</keyword>
<feature type="transmembrane region" description="Helical" evidence="6">
    <location>
        <begin position="114"/>
        <end position="135"/>
    </location>
</feature>
<comment type="similarity">
    <text evidence="2">Belongs to the ZIP transporter (TC 2.A.5) family.</text>
</comment>
<dbReference type="GO" id="GO:0005886">
    <property type="term" value="C:plasma membrane"/>
    <property type="evidence" value="ECO:0007669"/>
    <property type="project" value="TreeGrafter"/>
</dbReference>
<evidence type="ECO:0000256" key="1">
    <source>
        <dbReference type="ARBA" id="ARBA00004141"/>
    </source>
</evidence>
<keyword evidence="4 6" id="KW-1133">Transmembrane helix</keyword>
<evidence type="ECO:0000256" key="6">
    <source>
        <dbReference type="SAM" id="Phobius"/>
    </source>
</evidence>
<feature type="transmembrane region" description="Helical" evidence="6">
    <location>
        <begin position="185"/>
        <end position="204"/>
    </location>
</feature>
<evidence type="ECO:0000256" key="4">
    <source>
        <dbReference type="ARBA" id="ARBA00022989"/>
    </source>
</evidence>
<comment type="caution">
    <text evidence="7">The sequence shown here is derived from an EMBL/GenBank/DDBJ whole genome shotgun (WGS) entry which is preliminary data.</text>
</comment>
<evidence type="ECO:0000313" key="8">
    <source>
        <dbReference type="Proteomes" id="UP000276133"/>
    </source>
</evidence>
<comment type="subcellular location">
    <subcellularLocation>
        <location evidence="1">Membrane</location>
        <topology evidence="1">Multi-pass membrane protein</topology>
    </subcellularLocation>
</comment>
<sequence>DIDYTEDKSDQNIDEKTNHTLTKVEVTEKESIVNIKTNQVKVNNLKTYLKSVHATGWIAFFGDIMHKIADGFAIAAAFSESLSLGFSTGLAILFHEIPHELGDYAVLTSSGFRHYTVLILNSITSGAGLLAYLVLVSLKPNEVFREWIFAITTGVFIYISLVSMIPRVMKEFETKDGKPNLKKIFLVMTFFLTGWMIMFLIALFEEQIQSIFSFSC</sequence>
<dbReference type="OrthoDB" id="200954at2759"/>
<gene>
    <name evidence="7" type="ORF">BpHYR1_039849</name>
</gene>
<accession>A0A3M7Q2H3</accession>
<feature type="transmembrane region" description="Helical" evidence="6">
    <location>
        <begin position="72"/>
        <end position="94"/>
    </location>
</feature>
<dbReference type="AlphaFoldDB" id="A0A3M7Q2H3"/>
<name>A0A3M7Q2H3_BRAPC</name>
<dbReference type="InterPro" id="IPR050799">
    <property type="entry name" value="ZIP_Transporter"/>
</dbReference>
<dbReference type="InterPro" id="IPR003689">
    <property type="entry name" value="ZIP"/>
</dbReference>
<feature type="transmembrane region" description="Helical" evidence="6">
    <location>
        <begin position="147"/>
        <end position="165"/>
    </location>
</feature>
<dbReference type="Proteomes" id="UP000276133">
    <property type="component" value="Unassembled WGS sequence"/>
</dbReference>
<dbReference type="EMBL" id="REGN01007728">
    <property type="protein sequence ID" value="RNA05414.1"/>
    <property type="molecule type" value="Genomic_DNA"/>
</dbReference>
<keyword evidence="3 6" id="KW-0812">Transmembrane</keyword>
<keyword evidence="8" id="KW-1185">Reference proteome</keyword>
<organism evidence="7 8">
    <name type="scientific">Brachionus plicatilis</name>
    <name type="common">Marine rotifer</name>
    <name type="synonym">Brachionus muelleri</name>
    <dbReference type="NCBI Taxonomy" id="10195"/>
    <lineage>
        <taxon>Eukaryota</taxon>
        <taxon>Metazoa</taxon>
        <taxon>Spiralia</taxon>
        <taxon>Gnathifera</taxon>
        <taxon>Rotifera</taxon>
        <taxon>Eurotatoria</taxon>
        <taxon>Monogononta</taxon>
        <taxon>Pseudotrocha</taxon>
        <taxon>Ploima</taxon>
        <taxon>Brachionidae</taxon>
        <taxon>Brachionus</taxon>
    </lineage>
</organism>
<dbReference type="GO" id="GO:0071578">
    <property type="term" value="P:zinc ion import across plasma membrane"/>
    <property type="evidence" value="ECO:0007669"/>
    <property type="project" value="TreeGrafter"/>
</dbReference>
<feature type="non-terminal residue" evidence="7">
    <location>
        <position position="1"/>
    </location>
</feature>
<reference evidence="7 8" key="1">
    <citation type="journal article" date="2018" name="Sci. Rep.">
        <title>Genomic signatures of local adaptation to the degree of environmental predictability in rotifers.</title>
        <authorList>
            <person name="Franch-Gras L."/>
            <person name="Hahn C."/>
            <person name="Garcia-Roger E.M."/>
            <person name="Carmona M.J."/>
            <person name="Serra M."/>
            <person name="Gomez A."/>
        </authorList>
    </citation>
    <scope>NUCLEOTIDE SEQUENCE [LARGE SCALE GENOMIC DNA]</scope>
    <source>
        <strain evidence="7">HYR1</strain>
    </source>
</reference>
<dbReference type="PANTHER" id="PTHR12191:SF37">
    <property type="entry name" value="ZINC TRANSPORTER FOI"/>
    <property type="match status" value="1"/>
</dbReference>
<evidence type="ECO:0000256" key="2">
    <source>
        <dbReference type="ARBA" id="ARBA00006939"/>
    </source>
</evidence>
<evidence type="ECO:0000313" key="7">
    <source>
        <dbReference type="EMBL" id="RNA05414.1"/>
    </source>
</evidence>
<dbReference type="PANTHER" id="PTHR12191">
    <property type="entry name" value="SOLUTE CARRIER FAMILY 39"/>
    <property type="match status" value="1"/>
</dbReference>
<proteinExistence type="inferred from homology"/>
<protein>
    <submittedName>
        <fullName evidence="7">Zinc transporter foi</fullName>
    </submittedName>
</protein>
<evidence type="ECO:0000256" key="5">
    <source>
        <dbReference type="ARBA" id="ARBA00023136"/>
    </source>
</evidence>